<dbReference type="SUPFAM" id="SSF52540">
    <property type="entry name" value="P-loop containing nucleoside triphosphate hydrolases"/>
    <property type="match status" value="1"/>
</dbReference>
<dbReference type="NCBIfam" id="NF008750">
    <property type="entry name" value="PRK11784.1-2"/>
    <property type="match status" value="1"/>
</dbReference>
<dbReference type="InterPro" id="IPR017582">
    <property type="entry name" value="SelU"/>
</dbReference>
<keyword evidence="1" id="KW-0711">Selenium</keyword>
<dbReference type="InterPro" id="IPR027417">
    <property type="entry name" value="P-loop_NTPase"/>
</dbReference>
<evidence type="ECO:0000256" key="1">
    <source>
        <dbReference type="ARBA" id="ARBA00023266"/>
    </source>
</evidence>
<accession>A0A919X768</accession>
<proteinExistence type="predicted"/>
<dbReference type="InterPro" id="IPR001763">
    <property type="entry name" value="Rhodanese-like_dom"/>
</dbReference>
<dbReference type="PANTHER" id="PTHR30401:SF0">
    <property type="entry name" value="TRNA 2-SELENOURIDINE SYNTHASE"/>
    <property type="match status" value="1"/>
</dbReference>
<dbReference type="PROSITE" id="PS50206">
    <property type="entry name" value="RHODANESE_3"/>
    <property type="match status" value="1"/>
</dbReference>
<dbReference type="InterPro" id="IPR058840">
    <property type="entry name" value="AAA_SelU"/>
</dbReference>
<dbReference type="AlphaFoldDB" id="A0A919X768"/>
<dbReference type="Pfam" id="PF26341">
    <property type="entry name" value="AAA_SelU"/>
    <property type="match status" value="1"/>
</dbReference>
<dbReference type="Gene3D" id="3.40.50.300">
    <property type="entry name" value="P-loop containing nucleotide triphosphate hydrolases"/>
    <property type="match status" value="1"/>
</dbReference>
<dbReference type="Proteomes" id="UP000676917">
    <property type="component" value="Unassembled WGS sequence"/>
</dbReference>
<organism evidence="3 4">
    <name type="scientific">Ornithinibacillus bavariensis</name>
    <dbReference type="NCBI Taxonomy" id="545502"/>
    <lineage>
        <taxon>Bacteria</taxon>
        <taxon>Bacillati</taxon>
        <taxon>Bacillota</taxon>
        <taxon>Bacilli</taxon>
        <taxon>Bacillales</taxon>
        <taxon>Bacillaceae</taxon>
        <taxon>Ornithinibacillus</taxon>
    </lineage>
</organism>
<dbReference type="SUPFAM" id="SSF52821">
    <property type="entry name" value="Rhodanese/Cell cycle control phosphatase"/>
    <property type="match status" value="1"/>
</dbReference>
<dbReference type="GO" id="GO:0002098">
    <property type="term" value="P:tRNA wobble uridine modification"/>
    <property type="evidence" value="ECO:0007669"/>
    <property type="project" value="InterPro"/>
</dbReference>
<dbReference type="SMART" id="SM00450">
    <property type="entry name" value="RHOD"/>
    <property type="match status" value="1"/>
</dbReference>
<dbReference type="PANTHER" id="PTHR30401">
    <property type="entry name" value="TRNA 2-SELENOURIDINE SYNTHASE"/>
    <property type="match status" value="1"/>
</dbReference>
<sequence>MFQDISLPELLEKRNTQNHTLVDVRSPKEFEEGTIPGSINIPIFNDEERAEVGTLYKQVGPDEAKQRGLEIFSKKLPAFISAFKKIDTPITVFCWRGGMRSKTAATVLELMDIHATRLSGGIRSYRHYVVDVLAMAEFKPEFLVLNGFTGTGKTAILKKLADNGYPVLDFERMAKHRGSIFGHIGLNPSNQKRFESLLVEKMKEMEDESYIFVEGESKRIGKVVIPDFIYEKKERGLQFVIQMPVDERVRNILDDYQPWSNPEKFVEAFRIIQKRIHVPIAKEIDVFLQEQNFSEATKLLLSHYYDPRYAYATKDFKGEKVIIEAENVEDAYGKILSFLQAKGIEFQNQIISH</sequence>
<gene>
    <name evidence="3" type="ORF">J43TS3_18270</name>
</gene>
<dbReference type="NCBIfam" id="TIGR03167">
    <property type="entry name" value="tRNA_sel_U_synt"/>
    <property type="match status" value="1"/>
</dbReference>
<dbReference type="Gene3D" id="3.40.250.10">
    <property type="entry name" value="Rhodanese-like domain"/>
    <property type="match status" value="1"/>
</dbReference>
<dbReference type="InterPro" id="IPR036873">
    <property type="entry name" value="Rhodanese-like_dom_sf"/>
</dbReference>
<dbReference type="GO" id="GO:0043828">
    <property type="term" value="F:tRNA 2-selenouridine synthase activity"/>
    <property type="evidence" value="ECO:0007669"/>
    <property type="project" value="InterPro"/>
</dbReference>
<keyword evidence="4" id="KW-1185">Reference proteome</keyword>
<comment type="caution">
    <text evidence="3">The sequence shown here is derived from an EMBL/GenBank/DDBJ whole genome shotgun (WGS) entry which is preliminary data.</text>
</comment>
<feature type="domain" description="Rhodanese" evidence="2">
    <location>
        <begin position="15"/>
        <end position="134"/>
    </location>
</feature>
<name>A0A919X768_9BACI</name>
<dbReference type="RefSeq" id="WP_212920716.1">
    <property type="nucleotide sequence ID" value="NZ_BORP01000003.1"/>
</dbReference>
<dbReference type="Pfam" id="PF00581">
    <property type="entry name" value="Rhodanese"/>
    <property type="match status" value="1"/>
</dbReference>
<dbReference type="EMBL" id="BORP01000003">
    <property type="protein sequence ID" value="GIO27216.1"/>
    <property type="molecule type" value="Genomic_DNA"/>
</dbReference>
<protein>
    <submittedName>
        <fullName evidence="3">tRNA 2-selenouridine synthase</fullName>
    </submittedName>
</protein>
<evidence type="ECO:0000313" key="3">
    <source>
        <dbReference type="EMBL" id="GIO27216.1"/>
    </source>
</evidence>
<reference evidence="3" key="1">
    <citation type="submission" date="2021-03" db="EMBL/GenBank/DDBJ databases">
        <title>Antimicrobial resistance genes in bacteria isolated from Japanese honey, and their potential for conferring macrolide and lincosamide resistance in the American foulbrood pathogen Paenibacillus larvae.</title>
        <authorList>
            <person name="Okamoto M."/>
            <person name="Kumagai M."/>
            <person name="Kanamori H."/>
            <person name="Takamatsu D."/>
        </authorList>
    </citation>
    <scope>NUCLEOTIDE SEQUENCE</scope>
    <source>
        <strain evidence="3">J43TS3</strain>
    </source>
</reference>
<evidence type="ECO:0000313" key="4">
    <source>
        <dbReference type="Proteomes" id="UP000676917"/>
    </source>
</evidence>
<evidence type="ECO:0000259" key="2">
    <source>
        <dbReference type="PROSITE" id="PS50206"/>
    </source>
</evidence>